<keyword evidence="1" id="KW-1133">Transmembrane helix</keyword>
<dbReference type="Proteomes" id="UP000318212">
    <property type="component" value="Unassembled WGS sequence"/>
</dbReference>
<sequence length="294" mass="32331">MRQVFSSPRVENVEAVARLLAEAGIEVRITDGRSYRGNRRGNFSYRDSSGPKAAVWVVQSSDQVRAREILREAGLIDSTRQRDSFVANFREPEATTAGGDARQRRVVRIKYAMLVVLLIAAGALTVHMIRNRPQATGPAVSTPTIPQPLPERQEAREPFDGSIQPTLTAIAEAVFVHELGGVRLDIACMSVDGHDAPAPLIEAVQARLGDTGVQLVSSSNCERFADEDPGSRHRASGRPAMLVDVGRFRAHAADAGEVEYTAYHHRLFATYRTLEVRRIEGRWQVVKVLRGASI</sequence>
<keyword evidence="1" id="KW-0472">Membrane</keyword>
<dbReference type="RefSeq" id="WP_141519417.1">
    <property type="nucleotide sequence ID" value="NZ_VICE01000133.1"/>
</dbReference>
<evidence type="ECO:0000313" key="3">
    <source>
        <dbReference type="Proteomes" id="UP000318212"/>
    </source>
</evidence>
<comment type="caution">
    <text evidence="2">The sequence shown here is derived from an EMBL/GenBank/DDBJ whole genome shotgun (WGS) entry which is preliminary data.</text>
</comment>
<organism evidence="2 3">
    <name type="scientific">Marilutibacter aestuarii</name>
    <dbReference type="NCBI Taxonomy" id="1706195"/>
    <lineage>
        <taxon>Bacteria</taxon>
        <taxon>Pseudomonadati</taxon>
        <taxon>Pseudomonadota</taxon>
        <taxon>Gammaproteobacteria</taxon>
        <taxon>Lysobacterales</taxon>
        <taxon>Lysobacteraceae</taxon>
        <taxon>Marilutibacter</taxon>
    </lineage>
</organism>
<dbReference type="AlphaFoldDB" id="A0A507ZWN9"/>
<dbReference type="OrthoDB" id="5955962at2"/>
<proteinExistence type="predicted"/>
<evidence type="ECO:0000313" key="2">
    <source>
        <dbReference type="EMBL" id="TQD40961.1"/>
    </source>
</evidence>
<evidence type="ECO:0000256" key="1">
    <source>
        <dbReference type="SAM" id="Phobius"/>
    </source>
</evidence>
<keyword evidence="3" id="KW-1185">Reference proteome</keyword>
<feature type="transmembrane region" description="Helical" evidence="1">
    <location>
        <begin position="111"/>
        <end position="129"/>
    </location>
</feature>
<name>A0A507ZWN9_9GAMM</name>
<evidence type="ECO:0008006" key="4">
    <source>
        <dbReference type="Google" id="ProtNLM"/>
    </source>
</evidence>
<protein>
    <recommendedName>
        <fullName evidence="4">DUF2007 domain-containing protein</fullName>
    </recommendedName>
</protein>
<reference evidence="2 3" key="1">
    <citation type="submission" date="2019-06" db="EMBL/GenBank/DDBJ databases">
        <title>Lysobacter alkalisoli sp. nov. isolated from saline soil.</title>
        <authorList>
            <person name="Sun J.-Q."/>
            <person name="Xu L."/>
        </authorList>
    </citation>
    <scope>NUCLEOTIDE SEQUENCE [LARGE SCALE GENOMIC DNA]</scope>
    <source>
        <strain evidence="2 3">JCM 31130</strain>
    </source>
</reference>
<gene>
    <name evidence="2" type="ORF">FKV25_14045</name>
</gene>
<dbReference type="EMBL" id="VICE01000133">
    <property type="protein sequence ID" value="TQD40961.1"/>
    <property type="molecule type" value="Genomic_DNA"/>
</dbReference>
<accession>A0A507ZWN9</accession>
<keyword evidence="1" id="KW-0812">Transmembrane</keyword>